<proteinExistence type="inferred from homology"/>
<dbReference type="PANTHER" id="PTHR13082">
    <property type="entry name" value="SAP18"/>
    <property type="match status" value="1"/>
</dbReference>
<dbReference type="PANTHER" id="PTHR13082:SF0">
    <property type="entry name" value="HISTONE DEACETYLASE COMPLEX SUBUNIT SAP18"/>
    <property type="match status" value="1"/>
</dbReference>
<gene>
    <name evidence="3" type="ORF">D0Z07_6252</name>
</gene>
<comment type="similarity">
    <text evidence="1">Belongs to the SAP18 family.</text>
</comment>
<dbReference type="InterPro" id="IPR042534">
    <property type="entry name" value="SAP18_sf"/>
</dbReference>
<evidence type="ECO:0000256" key="2">
    <source>
        <dbReference type="SAM" id="MobiDB-lite"/>
    </source>
</evidence>
<dbReference type="InterPro" id="IPR010516">
    <property type="entry name" value="SAP18"/>
</dbReference>
<dbReference type="AlphaFoldDB" id="A0A9P6VFM1"/>
<dbReference type="Gene3D" id="3.10.20.550">
    <property type="entry name" value="ASAP complex, SAP18 subunit"/>
    <property type="match status" value="1"/>
</dbReference>
<feature type="region of interest" description="Disordered" evidence="2">
    <location>
        <begin position="175"/>
        <end position="251"/>
    </location>
</feature>
<name>A0A9P6VFM1_9HELO</name>
<evidence type="ECO:0000313" key="3">
    <source>
        <dbReference type="EMBL" id="KAG0647030.1"/>
    </source>
</evidence>
<feature type="compositionally biased region" description="Gly residues" evidence="2">
    <location>
        <begin position="232"/>
        <end position="251"/>
    </location>
</feature>
<dbReference type="EMBL" id="VNKQ01000014">
    <property type="protein sequence ID" value="KAG0647030.1"/>
    <property type="molecule type" value="Genomic_DNA"/>
</dbReference>
<evidence type="ECO:0000313" key="4">
    <source>
        <dbReference type="Proteomes" id="UP000785200"/>
    </source>
</evidence>
<keyword evidence="4" id="KW-1185">Reference proteome</keyword>
<organism evidence="3 4">
    <name type="scientific">Hyphodiscus hymeniophilus</name>
    <dbReference type="NCBI Taxonomy" id="353542"/>
    <lineage>
        <taxon>Eukaryota</taxon>
        <taxon>Fungi</taxon>
        <taxon>Dikarya</taxon>
        <taxon>Ascomycota</taxon>
        <taxon>Pezizomycotina</taxon>
        <taxon>Leotiomycetes</taxon>
        <taxon>Helotiales</taxon>
        <taxon>Hyphodiscaceae</taxon>
        <taxon>Hyphodiscus</taxon>
    </lineage>
</organism>
<dbReference type="GO" id="GO:0005634">
    <property type="term" value="C:nucleus"/>
    <property type="evidence" value="ECO:0007669"/>
    <property type="project" value="TreeGrafter"/>
</dbReference>
<sequence length="251" mass="26140">MATAPVKIDRQTTTPFHLKLFYRNGSFHRTDEFNPLGDLPPHLQIYTWQSCTLRELAHLLTSALPSLLPDPAIGTRLAFKLIFPDTRREAASGPGRFITKELGSVVIGDDGPGILPDEEEAAIVAGGQVAGSLGGEPDKTLQDAKFVIGDYIACAILPALANGAVAPPPARGPFGRGGGDFGGNRMVPGGPRENGFGFRGRGGPRGGGGFGQGVGSVPSGEWRRGERVPEGPSGGRGRGYAGGFGGGRGRW</sequence>
<protein>
    <submittedName>
        <fullName evidence="3">Sin3-associated polypeptide p18</fullName>
    </submittedName>
</protein>
<feature type="compositionally biased region" description="Gly residues" evidence="2">
    <location>
        <begin position="197"/>
        <end position="214"/>
    </location>
</feature>
<dbReference type="Proteomes" id="UP000785200">
    <property type="component" value="Unassembled WGS sequence"/>
</dbReference>
<dbReference type="OrthoDB" id="440566at2759"/>
<reference evidence="3" key="1">
    <citation type="submission" date="2019-07" db="EMBL/GenBank/DDBJ databases">
        <title>Hyphodiscus hymeniophilus genome sequencing and assembly.</title>
        <authorList>
            <person name="Kramer G."/>
            <person name="Nodwell J."/>
        </authorList>
    </citation>
    <scope>NUCLEOTIDE SEQUENCE</scope>
    <source>
        <strain evidence="3">ATCC 34498</strain>
    </source>
</reference>
<accession>A0A9P6VFM1</accession>
<dbReference type="Pfam" id="PF06487">
    <property type="entry name" value="SAP18"/>
    <property type="match status" value="1"/>
</dbReference>
<comment type="caution">
    <text evidence="3">The sequence shown here is derived from an EMBL/GenBank/DDBJ whole genome shotgun (WGS) entry which is preliminary data.</text>
</comment>
<evidence type="ECO:0000256" key="1">
    <source>
        <dbReference type="ARBA" id="ARBA00009143"/>
    </source>
</evidence>